<feature type="transmembrane region" description="Helical" evidence="1">
    <location>
        <begin position="12"/>
        <end position="33"/>
    </location>
</feature>
<keyword evidence="1" id="KW-1133">Transmembrane helix</keyword>
<dbReference type="NCBIfam" id="TIGR04477">
    <property type="entry name" value="sorted_by_XrtN"/>
    <property type="match status" value="1"/>
</dbReference>
<evidence type="ECO:0000313" key="3">
    <source>
        <dbReference type="EMBL" id="GAA4322206.1"/>
    </source>
</evidence>
<keyword evidence="4" id="KW-1185">Reference proteome</keyword>
<keyword evidence="1" id="KW-0472">Membrane</keyword>
<feature type="domain" description="VIT" evidence="2">
    <location>
        <begin position="320"/>
        <end position="455"/>
    </location>
</feature>
<organism evidence="3 4">
    <name type="scientific">Flaviaesturariibacter amylovorans</name>
    <dbReference type="NCBI Taxonomy" id="1084520"/>
    <lineage>
        <taxon>Bacteria</taxon>
        <taxon>Pseudomonadati</taxon>
        <taxon>Bacteroidota</taxon>
        <taxon>Chitinophagia</taxon>
        <taxon>Chitinophagales</taxon>
        <taxon>Chitinophagaceae</taxon>
        <taxon>Flaviaestuariibacter</taxon>
    </lineage>
</organism>
<proteinExistence type="predicted"/>
<name>A0ABP8GE24_9BACT</name>
<dbReference type="PROSITE" id="PS51468">
    <property type="entry name" value="VIT"/>
    <property type="match status" value="1"/>
</dbReference>
<keyword evidence="1" id="KW-0812">Transmembrane</keyword>
<feature type="transmembrane region" description="Helical" evidence="1">
    <location>
        <begin position="39"/>
        <end position="59"/>
    </location>
</feature>
<dbReference type="EMBL" id="BAABGY010000002">
    <property type="protein sequence ID" value="GAA4322206.1"/>
    <property type="molecule type" value="Genomic_DNA"/>
</dbReference>
<dbReference type="InterPro" id="IPR013694">
    <property type="entry name" value="VIT"/>
</dbReference>
<feature type="transmembrane region" description="Helical" evidence="1">
    <location>
        <begin position="99"/>
        <end position="119"/>
    </location>
</feature>
<feature type="transmembrane region" description="Helical" evidence="1">
    <location>
        <begin position="811"/>
        <end position="829"/>
    </location>
</feature>
<gene>
    <name evidence="3" type="ORF">GCM10023184_08450</name>
</gene>
<protein>
    <recommendedName>
        <fullName evidence="2">VIT domain-containing protein</fullName>
    </recommendedName>
</protein>
<dbReference type="InterPro" id="IPR031005">
    <property type="entry name" value="Sorted_by_XrtN"/>
</dbReference>
<evidence type="ECO:0000256" key="1">
    <source>
        <dbReference type="SAM" id="Phobius"/>
    </source>
</evidence>
<sequence length="833" mass="92723">MPSVIAPLRHPVVYTGLLLLAVSLALFSVPLFYRGTDEFHLRVFMGTYGCSIIYLFFSAARASQTPPELKPGRWVLLLLLLLVSAYALNRCMDVFADSPAWLCIVLVLIGVNYLATLFFERLPVAARLLVMALMAVALLLFAYLSCYLLPIYAISIPGLIAFGISVHTFVPLAFVFLTIRLLPRLAGERRSYWIAFGAGAALTVFFTIGYGFAWRGRVGQLNAQYREALADGSADLPVWIQLARSLPQDRLTEKVLKSDLVYVIPQWETDGFWQMPSRSLGELTHRHDPLVVLANLMSPRIRIGEEERIRLLSTQFGARHHSEERLWTGVDLTTEEIRTQVRLWPSLRLAYTEQLLTVFNHAPREGWRSRTQEAIYTFRLPEGGVVTALSLWVNGREEQAILTTREKADSAYRTIVGGERRDPSVVHWQEGNRVTVRVFPVNAGDRRDFRIGVTAPLRRQGGKLIYESLRFEGPDASGAQERVQLKTDGGQADDAGRQVAFRSGDDGVIYQGGYRAHWSYALPDPGLSAAAFSFQGQRYSVGAYRPMQVPVSVTDVYLDVNSSWTAADFDAVLRAARGRRHWVWEDEGMVAVTDANRDLLFKRLSAFRFSLFPVFRIARPASSLLVSKNGGASPALADLRTHPFYERLKAYSRRSEPVVLFNLGHGLTPYLEGLLQYRCFRYQQGTPADLATALAKGVFQLPDEGETRVALPVAGIELHRAPGAGSSAAPDHLLRLFAYSHLLRAYGQQGIDNGSADASLVAEARLANIVSPVSSLVVLETAADYERFGIDRAKDGLGNATLKANGAVPEPHEWVLLVLGAVFALYLWFRSRF</sequence>
<reference evidence="4" key="1">
    <citation type="journal article" date="2019" name="Int. J. Syst. Evol. Microbiol.">
        <title>The Global Catalogue of Microorganisms (GCM) 10K type strain sequencing project: providing services to taxonomists for standard genome sequencing and annotation.</title>
        <authorList>
            <consortium name="The Broad Institute Genomics Platform"/>
            <consortium name="The Broad Institute Genome Sequencing Center for Infectious Disease"/>
            <person name="Wu L."/>
            <person name="Ma J."/>
        </authorList>
    </citation>
    <scope>NUCLEOTIDE SEQUENCE [LARGE SCALE GENOMIC DNA]</scope>
    <source>
        <strain evidence="4">JCM 17919</strain>
    </source>
</reference>
<evidence type="ECO:0000259" key="2">
    <source>
        <dbReference type="PROSITE" id="PS51468"/>
    </source>
</evidence>
<feature type="transmembrane region" description="Helical" evidence="1">
    <location>
        <begin position="71"/>
        <end position="87"/>
    </location>
</feature>
<feature type="transmembrane region" description="Helical" evidence="1">
    <location>
        <begin position="128"/>
        <end position="153"/>
    </location>
</feature>
<evidence type="ECO:0000313" key="4">
    <source>
        <dbReference type="Proteomes" id="UP001501725"/>
    </source>
</evidence>
<accession>A0ABP8GE24</accession>
<dbReference type="Proteomes" id="UP001501725">
    <property type="component" value="Unassembled WGS sequence"/>
</dbReference>
<feature type="transmembrane region" description="Helical" evidence="1">
    <location>
        <begin position="191"/>
        <end position="214"/>
    </location>
</feature>
<dbReference type="RefSeq" id="WP_345253649.1">
    <property type="nucleotide sequence ID" value="NZ_BAABGY010000002.1"/>
</dbReference>
<feature type="transmembrane region" description="Helical" evidence="1">
    <location>
        <begin position="159"/>
        <end position="179"/>
    </location>
</feature>
<dbReference type="Pfam" id="PF08487">
    <property type="entry name" value="VIT"/>
    <property type="match status" value="1"/>
</dbReference>
<comment type="caution">
    <text evidence="3">The sequence shown here is derived from an EMBL/GenBank/DDBJ whole genome shotgun (WGS) entry which is preliminary data.</text>
</comment>